<protein>
    <recommendedName>
        <fullName evidence="4">SRPBCC domain-containing protein</fullName>
    </recommendedName>
</protein>
<evidence type="ECO:0000313" key="2">
    <source>
        <dbReference type="EMBL" id="MCJ2178585.1"/>
    </source>
</evidence>
<organism evidence="2 3">
    <name type="scientific">Novosphingobium album</name>
    <name type="common">ex Hu et al. 2023</name>
    <dbReference type="NCBI Taxonomy" id="2930093"/>
    <lineage>
        <taxon>Bacteria</taxon>
        <taxon>Pseudomonadati</taxon>
        <taxon>Pseudomonadota</taxon>
        <taxon>Alphaproteobacteria</taxon>
        <taxon>Sphingomonadales</taxon>
        <taxon>Sphingomonadaceae</taxon>
        <taxon>Novosphingobium</taxon>
    </lineage>
</organism>
<evidence type="ECO:0000313" key="3">
    <source>
        <dbReference type="Proteomes" id="UP001162880"/>
    </source>
</evidence>
<reference evidence="2" key="1">
    <citation type="submission" date="2022-03" db="EMBL/GenBank/DDBJ databases">
        <title>Identification of a novel bacterium isolated from mangrove sediments.</title>
        <authorList>
            <person name="Pan X."/>
        </authorList>
    </citation>
    <scope>NUCLEOTIDE SEQUENCE</scope>
    <source>
        <strain evidence="2">B2580</strain>
    </source>
</reference>
<evidence type="ECO:0008006" key="4">
    <source>
        <dbReference type="Google" id="ProtNLM"/>
    </source>
</evidence>
<gene>
    <name evidence="2" type="ORF">MTR64_08425</name>
</gene>
<name>A0ABT0B0Q0_9SPHN</name>
<feature type="chain" id="PRO_5046427580" description="SRPBCC domain-containing protein" evidence="1">
    <location>
        <begin position="21"/>
        <end position="169"/>
    </location>
</feature>
<comment type="caution">
    <text evidence="2">The sequence shown here is derived from an EMBL/GenBank/DDBJ whole genome shotgun (WGS) entry which is preliminary data.</text>
</comment>
<proteinExistence type="predicted"/>
<keyword evidence="3" id="KW-1185">Reference proteome</keyword>
<keyword evidence="1" id="KW-0732">Signal</keyword>
<dbReference type="RefSeq" id="WP_243992751.1">
    <property type="nucleotide sequence ID" value="NZ_JALHLE010000009.1"/>
</dbReference>
<feature type="signal peptide" evidence="1">
    <location>
        <begin position="1"/>
        <end position="20"/>
    </location>
</feature>
<sequence>MACAVAVTVIFVTGFSPTYADGKSTPRPDPQTWDLIAFEVKSWGRGISSWRIGTDGAGNWAESTDTAGEQTADTRTVYHVIEAGPDGFEQIRIILSHLPDPALDANSCRQFIPDMAYGTIRFTKGATTTEIAWNSGCMDDDYRTFMEALKQADELMRQRGKAGRILRTE</sequence>
<dbReference type="Proteomes" id="UP001162880">
    <property type="component" value="Unassembled WGS sequence"/>
</dbReference>
<accession>A0ABT0B0Q0</accession>
<dbReference type="EMBL" id="JALHLE010000009">
    <property type="protein sequence ID" value="MCJ2178585.1"/>
    <property type="molecule type" value="Genomic_DNA"/>
</dbReference>
<evidence type="ECO:0000256" key="1">
    <source>
        <dbReference type="SAM" id="SignalP"/>
    </source>
</evidence>